<comment type="caution">
    <text evidence="3">The sequence shown here is derived from an EMBL/GenBank/DDBJ whole genome shotgun (WGS) entry which is preliminary data.</text>
</comment>
<dbReference type="Proteomes" id="UP000287651">
    <property type="component" value="Unassembled WGS sequence"/>
</dbReference>
<name>A0A426YTZ1_ENSVE</name>
<dbReference type="Gene3D" id="3.40.50.300">
    <property type="entry name" value="P-loop containing nucleotide triphosphate hydrolases"/>
    <property type="match status" value="1"/>
</dbReference>
<comment type="similarity">
    <text evidence="1">Belongs to the AAA ATPase family.</text>
</comment>
<dbReference type="SUPFAM" id="SSF52540">
    <property type="entry name" value="P-loop containing nucleoside triphosphate hydrolases"/>
    <property type="match status" value="1"/>
</dbReference>
<dbReference type="PROSITE" id="PS00674">
    <property type="entry name" value="AAA"/>
    <property type="match status" value="1"/>
</dbReference>
<dbReference type="Pfam" id="PF00004">
    <property type="entry name" value="AAA"/>
    <property type="match status" value="1"/>
</dbReference>
<sequence length="134" mass="15489">MFRRHCYNQLLQILVIGATNRVDILDPALLRKGRFDRIIRVGLPSKDGRVAILQVPEWSYFTFWNLVCLGLCLGDCRWITFVFMLHSLGTPDKLPLIDRNEAGILTARKDQDYIGREELLEALKRVRCPICQST</sequence>
<dbReference type="InterPro" id="IPR027417">
    <property type="entry name" value="P-loop_NTPase"/>
</dbReference>
<dbReference type="EMBL" id="AMZH03010207">
    <property type="protein sequence ID" value="RRT55182.1"/>
    <property type="molecule type" value="Genomic_DNA"/>
</dbReference>
<organism evidence="3 4">
    <name type="scientific">Ensete ventricosum</name>
    <name type="common">Abyssinian banana</name>
    <name type="synonym">Musa ensete</name>
    <dbReference type="NCBI Taxonomy" id="4639"/>
    <lineage>
        <taxon>Eukaryota</taxon>
        <taxon>Viridiplantae</taxon>
        <taxon>Streptophyta</taxon>
        <taxon>Embryophyta</taxon>
        <taxon>Tracheophyta</taxon>
        <taxon>Spermatophyta</taxon>
        <taxon>Magnoliopsida</taxon>
        <taxon>Liliopsida</taxon>
        <taxon>Zingiberales</taxon>
        <taxon>Musaceae</taxon>
        <taxon>Ensete</taxon>
    </lineage>
</organism>
<evidence type="ECO:0000313" key="4">
    <source>
        <dbReference type="Proteomes" id="UP000287651"/>
    </source>
</evidence>
<reference evidence="3 4" key="1">
    <citation type="journal article" date="2014" name="Agronomy (Basel)">
        <title>A Draft Genome Sequence for Ensete ventricosum, the Drought-Tolerant Tree Against Hunger.</title>
        <authorList>
            <person name="Harrison J."/>
            <person name="Moore K.A."/>
            <person name="Paszkiewicz K."/>
            <person name="Jones T."/>
            <person name="Grant M."/>
            <person name="Ambacheew D."/>
            <person name="Muzemil S."/>
            <person name="Studholme D.J."/>
        </authorList>
    </citation>
    <scope>NUCLEOTIDE SEQUENCE [LARGE SCALE GENOMIC DNA]</scope>
</reference>
<dbReference type="InterPro" id="IPR003959">
    <property type="entry name" value="ATPase_AAA_core"/>
</dbReference>
<evidence type="ECO:0000259" key="2">
    <source>
        <dbReference type="Pfam" id="PF00004"/>
    </source>
</evidence>
<keyword evidence="1" id="KW-0067">ATP-binding</keyword>
<dbReference type="GO" id="GO:0006508">
    <property type="term" value="P:proteolysis"/>
    <property type="evidence" value="ECO:0007669"/>
    <property type="project" value="TreeGrafter"/>
</dbReference>
<proteinExistence type="inferred from homology"/>
<dbReference type="InterPro" id="IPR003960">
    <property type="entry name" value="ATPase_AAA_CS"/>
</dbReference>
<dbReference type="GO" id="GO:0009535">
    <property type="term" value="C:chloroplast thylakoid membrane"/>
    <property type="evidence" value="ECO:0007669"/>
    <property type="project" value="TreeGrafter"/>
</dbReference>
<gene>
    <name evidence="3" type="ORF">B296_00036898</name>
</gene>
<dbReference type="GO" id="GO:0004176">
    <property type="term" value="F:ATP-dependent peptidase activity"/>
    <property type="evidence" value="ECO:0007669"/>
    <property type="project" value="TreeGrafter"/>
</dbReference>
<protein>
    <recommendedName>
        <fullName evidence="2">ATPase AAA-type core domain-containing protein</fullName>
    </recommendedName>
</protein>
<dbReference type="PANTHER" id="PTHR23076">
    <property type="entry name" value="METALLOPROTEASE M41 FTSH"/>
    <property type="match status" value="1"/>
</dbReference>
<evidence type="ECO:0000256" key="1">
    <source>
        <dbReference type="RuleBase" id="RU003651"/>
    </source>
</evidence>
<dbReference type="Gene3D" id="1.10.8.60">
    <property type="match status" value="1"/>
</dbReference>
<feature type="domain" description="ATPase AAA-type core" evidence="2">
    <location>
        <begin position="12"/>
        <end position="42"/>
    </location>
</feature>
<accession>A0A426YTZ1</accession>
<dbReference type="PANTHER" id="PTHR23076:SF99">
    <property type="entry name" value="INACTIVE ATP-DEPENDENT ZINC METALLOPROTEASE FTSHI 4, CHLOROPLASTIC-RELATED"/>
    <property type="match status" value="1"/>
</dbReference>
<dbReference type="AlphaFoldDB" id="A0A426YTZ1"/>
<evidence type="ECO:0000313" key="3">
    <source>
        <dbReference type="EMBL" id="RRT55182.1"/>
    </source>
</evidence>
<keyword evidence="1" id="KW-0547">Nucleotide-binding</keyword>
<dbReference type="GO" id="GO:0005524">
    <property type="term" value="F:ATP binding"/>
    <property type="evidence" value="ECO:0007669"/>
    <property type="project" value="UniProtKB-KW"/>
</dbReference>
<dbReference type="GO" id="GO:0016887">
    <property type="term" value="F:ATP hydrolysis activity"/>
    <property type="evidence" value="ECO:0007669"/>
    <property type="project" value="InterPro"/>
</dbReference>